<evidence type="ECO:0000256" key="1">
    <source>
        <dbReference type="SAM" id="SignalP"/>
    </source>
</evidence>
<dbReference type="RefSeq" id="WP_147168332.1">
    <property type="nucleotide sequence ID" value="NZ_VOOR01000032.1"/>
</dbReference>
<accession>A0A5C6RJ31</accession>
<feature type="chain" id="PRO_5022827554" evidence="1">
    <location>
        <begin position="21"/>
        <end position="136"/>
    </location>
</feature>
<dbReference type="GO" id="GO:0046872">
    <property type="term" value="F:metal ion binding"/>
    <property type="evidence" value="ECO:0007669"/>
    <property type="project" value="InterPro"/>
</dbReference>
<gene>
    <name evidence="3" type="ORF">FRY97_14795</name>
</gene>
<protein>
    <submittedName>
        <fullName evidence="3">Heavy-metal-associated domain-containing protein</fullName>
    </submittedName>
</protein>
<evidence type="ECO:0000313" key="4">
    <source>
        <dbReference type="Proteomes" id="UP000321580"/>
    </source>
</evidence>
<dbReference type="InterPro" id="IPR036163">
    <property type="entry name" value="HMA_dom_sf"/>
</dbReference>
<keyword evidence="4" id="KW-1185">Reference proteome</keyword>
<dbReference type="Pfam" id="PF00403">
    <property type="entry name" value="HMA"/>
    <property type="match status" value="1"/>
</dbReference>
<keyword evidence="1" id="KW-0732">Signal</keyword>
<evidence type="ECO:0000313" key="3">
    <source>
        <dbReference type="EMBL" id="TXB62311.1"/>
    </source>
</evidence>
<sequence length="136" mass="14717">MNNLKFFFTAALLLFFTVGAYSQSCHGNKADNSSAEKIQTVDTDADLASATFRVSGNCGMCKRTIEGAATSLAGVHTATWDQDAKVITITYVAETTTLLQIKEKIAASGYDTESVRANDQAYQALHGCCQYDRVKL</sequence>
<name>A0A5C6RJ31_9BACT</name>
<feature type="signal peptide" evidence="1">
    <location>
        <begin position="1"/>
        <end position="20"/>
    </location>
</feature>
<dbReference type="AlphaFoldDB" id="A0A5C6RJ31"/>
<evidence type="ECO:0000259" key="2">
    <source>
        <dbReference type="PROSITE" id="PS50846"/>
    </source>
</evidence>
<dbReference type="SUPFAM" id="SSF55008">
    <property type="entry name" value="HMA, heavy metal-associated domain"/>
    <property type="match status" value="1"/>
</dbReference>
<dbReference type="PROSITE" id="PS50846">
    <property type="entry name" value="HMA_2"/>
    <property type="match status" value="1"/>
</dbReference>
<feature type="domain" description="HMA" evidence="2">
    <location>
        <begin position="47"/>
        <end position="113"/>
    </location>
</feature>
<dbReference type="CDD" id="cd00371">
    <property type="entry name" value="HMA"/>
    <property type="match status" value="1"/>
</dbReference>
<organism evidence="3 4">
    <name type="scientific">Phaeodactylibacter luteus</name>
    <dbReference type="NCBI Taxonomy" id="1564516"/>
    <lineage>
        <taxon>Bacteria</taxon>
        <taxon>Pseudomonadati</taxon>
        <taxon>Bacteroidota</taxon>
        <taxon>Saprospiria</taxon>
        <taxon>Saprospirales</taxon>
        <taxon>Haliscomenobacteraceae</taxon>
        <taxon>Phaeodactylibacter</taxon>
    </lineage>
</organism>
<dbReference type="Gene3D" id="3.30.70.100">
    <property type="match status" value="1"/>
</dbReference>
<dbReference type="EMBL" id="VOOR01000032">
    <property type="protein sequence ID" value="TXB62311.1"/>
    <property type="molecule type" value="Genomic_DNA"/>
</dbReference>
<dbReference type="Proteomes" id="UP000321580">
    <property type="component" value="Unassembled WGS sequence"/>
</dbReference>
<dbReference type="OrthoDB" id="5513217at2"/>
<reference evidence="3 4" key="1">
    <citation type="submission" date="2019-08" db="EMBL/GenBank/DDBJ databases">
        <title>Genome of Phaeodactylibacter luteus.</title>
        <authorList>
            <person name="Bowman J.P."/>
        </authorList>
    </citation>
    <scope>NUCLEOTIDE SEQUENCE [LARGE SCALE GENOMIC DNA]</scope>
    <source>
        <strain evidence="3 4">KCTC 42180</strain>
    </source>
</reference>
<comment type="caution">
    <text evidence="3">The sequence shown here is derived from an EMBL/GenBank/DDBJ whole genome shotgun (WGS) entry which is preliminary data.</text>
</comment>
<dbReference type="InterPro" id="IPR006121">
    <property type="entry name" value="HMA_dom"/>
</dbReference>
<proteinExistence type="predicted"/>